<evidence type="ECO:0000256" key="1">
    <source>
        <dbReference type="SAM" id="MobiDB-lite"/>
    </source>
</evidence>
<accession>A0A0P0XKI6</accession>
<evidence type="ECO:0000313" key="2">
    <source>
        <dbReference type="EMBL" id="BAD25937.1"/>
    </source>
</evidence>
<feature type="region of interest" description="Disordered" evidence="1">
    <location>
        <begin position="56"/>
        <end position="139"/>
    </location>
</feature>
<reference evidence="3" key="2">
    <citation type="journal article" date="2008" name="Nucleic Acids Res.">
        <title>The rice annotation project database (RAP-DB): 2008 update.</title>
        <authorList>
            <consortium name="The rice annotation project (RAP)"/>
        </authorList>
    </citation>
    <scope>GENOME REANNOTATION</scope>
    <source>
        <strain evidence="3">cv. Nipponbare</strain>
    </source>
</reference>
<organism evidence="2 3">
    <name type="scientific">Oryza sativa subsp. japonica</name>
    <name type="common">Rice</name>
    <dbReference type="NCBI Taxonomy" id="39947"/>
    <lineage>
        <taxon>Eukaryota</taxon>
        <taxon>Viridiplantae</taxon>
        <taxon>Streptophyta</taxon>
        <taxon>Embryophyta</taxon>
        <taxon>Tracheophyta</taxon>
        <taxon>Spermatophyta</taxon>
        <taxon>Magnoliopsida</taxon>
        <taxon>Liliopsida</taxon>
        <taxon>Poales</taxon>
        <taxon>Poaceae</taxon>
        <taxon>BOP clade</taxon>
        <taxon>Oryzoideae</taxon>
        <taxon>Oryzeae</taxon>
        <taxon>Oryzinae</taxon>
        <taxon>Oryza</taxon>
        <taxon>Oryza sativa</taxon>
    </lineage>
</organism>
<protein>
    <submittedName>
        <fullName evidence="2">Uncharacterized protein</fullName>
    </submittedName>
</protein>
<feature type="compositionally biased region" description="Basic residues" evidence="1">
    <location>
        <begin position="116"/>
        <end position="128"/>
    </location>
</feature>
<feature type="compositionally biased region" description="Basic and acidic residues" evidence="1">
    <location>
        <begin position="129"/>
        <end position="139"/>
    </location>
</feature>
<gene>
    <name evidence="2" type="primary">OJ1031_C12.22</name>
</gene>
<name>A0A0P0XKI6_ORYSJ</name>
<sequence length="139" mass="15895">MRPRTTNHVQQAHQLQIDAHHFEIEGVAWGRRSSPCCQWATAKLEDDFKARWTMRRGADAAPSSSLLLDGTRAPSSLHAVARSRARRERPLSPPQLPKRAGTPSLYPGRPPACSSLHRHRRSPPPTRRQMREREKKRSR</sequence>
<dbReference type="AlphaFoldDB" id="A0A0P0XKI6"/>
<dbReference type="Proteomes" id="UP000000763">
    <property type="component" value="Chromosome 9"/>
</dbReference>
<reference evidence="3" key="1">
    <citation type="journal article" date="2005" name="Nature">
        <title>The map-based sequence of the rice genome.</title>
        <authorList>
            <consortium name="International rice genome sequencing project (IRGSP)"/>
            <person name="Matsumoto T."/>
            <person name="Wu J."/>
            <person name="Kanamori H."/>
            <person name="Katayose Y."/>
            <person name="Fujisawa M."/>
            <person name="Namiki N."/>
            <person name="Mizuno H."/>
            <person name="Yamamoto K."/>
            <person name="Antonio B.A."/>
            <person name="Baba T."/>
            <person name="Sakata K."/>
            <person name="Nagamura Y."/>
            <person name="Aoki H."/>
            <person name="Arikawa K."/>
            <person name="Arita K."/>
            <person name="Bito T."/>
            <person name="Chiden Y."/>
            <person name="Fujitsuka N."/>
            <person name="Fukunaka R."/>
            <person name="Hamada M."/>
            <person name="Harada C."/>
            <person name="Hayashi A."/>
            <person name="Hijishita S."/>
            <person name="Honda M."/>
            <person name="Hosokawa S."/>
            <person name="Ichikawa Y."/>
            <person name="Idonuma A."/>
            <person name="Iijima M."/>
            <person name="Ikeda M."/>
            <person name="Ikeno M."/>
            <person name="Ito K."/>
            <person name="Ito S."/>
            <person name="Ito T."/>
            <person name="Ito Y."/>
            <person name="Ito Y."/>
            <person name="Iwabuchi A."/>
            <person name="Kamiya K."/>
            <person name="Karasawa W."/>
            <person name="Kurita K."/>
            <person name="Katagiri S."/>
            <person name="Kikuta A."/>
            <person name="Kobayashi H."/>
            <person name="Kobayashi N."/>
            <person name="Machita K."/>
            <person name="Maehara T."/>
            <person name="Masukawa M."/>
            <person name="Mizubayashi T."/>
            <person name="Mukai Y."/>
            <person name="Nagasaki H."/>
            <person name="Nagata Y."/>
            <person name="Naito S."/>
            <person name="Nakashima M."/>
            <person name="Nakama Y."/>
            <person name="Nakamichi Y."/>
            <person name="Nakamura M."/>
            <person name="Meguro A."/>
            <person name="Negishi M."/>
            <person name="Ohta I."/>
            <person name="Ohta T."/>
            <person name="Okamoto M."/>
            <person name="Ono N."/>
            <person name="Saji S."/>
            <person name="Sakaguchi M."/>
            <person name="Sakai K."/>
            <person name="Shibata M."/>
            <person name="Shimokawa T."/>
            <person name="Song J."/>
            <person name="Takazaki Y."/>
            <person name="Terasawa K."/>
            <person name="Tsugane M."/>
            <person name="Tsuji K."/>
            <person name="Ueda S."/>
            <person name="Waki K."/>
            <person name="Yamagata H."/>
            <person name="Yamamoto M."/>
            <person name="Yamamoto S."/>
            <person name="Yamane H."/>
            <person name="Yoshiki S."/>
            <person name="Yoshihara R."/>
            <person name="Yukawa K."/>
            <person name="Zhong H."/>
            <person name="Yano M."/>
            <person name="Yuan Q."/>
            <person name="Ouyang S."/>
            <person name="Liu J."/>
            <person name="Jones K.M."/>
            <person name="Gansberger K."/>
            <person name="Moffat K."/>
            <person name="Hill J."/>
            <person name="Bera J."/>
            <person name="Fadrosh D."/>
            <person name="Jin S."/>
            <person name="Johri S."/>
            <person name="Kim M."/>
            <person name="Overton L."/>
            <person name="Reardon M."/>
            <person name="Tsitrin T."/>
            <person name="Vuong H."/>
            <person name="Weaver B."/>
            <person name="Ciecko A."/>
            <person name="Tallon L."/>
            <person name="Jackson J."/>
            <person name="Pai G."/>
            <person name="Aken S.V."/>
            <person name="Utterback T."/>
            <person name="Reidmuller S."/>
            <person name="Feldblyum T."/>
            <person name="Hsiao J."/>
            <person name="Zismann V."/>
            <person name="Iobst S."/>
            <person name="de Vazeille A.R."/>
            <person name="Buell C.R."/>
            <person name="Ying K."/>
            <person name="Li Y."/>
            <person name="Lu T."/>
            <person name="Huang Y."/>
            <person name="Zhao Q."/>
            <person name="Feng Q."/>
            <person name="Zhang L."/>
            <person name="Zhu J."/>
            <person name="Weng Q."/>
            <person name="Mu J."/>
            <person name="Lu Y."/>
            <person name="Fan D."/>
            <person name="Liu Y."/>
            <person name="Guan J."/>
            <person name="Zhang Y."/>
            <person name="Yu S."/>
            <person name="Liu X."/>
            <person name="Zhang Y."/>
            <person name="Hong G."/>
            <person name="Han B."/>
            <person name="Choisne N."/>
            <person name="Demange N."/>
            <person name="Orjeda G."/>
            <person name="Samain S."/>
            <person name="Cattolico L."/>
            <person name="Pelletier E."/>
            <person name="Couloux A."/>
            <person name="Segurens B."/>
            <person name="Wincker P."/>
            <person name="D'Hont A."/>
            <person name="Scarpelli C."/>
            <person name="Weissenbach J."/>
            <person name="Salanoubat M."/>
            <person name="Quetier F."/>
            <person name="Yu Y."/>
            <person name="Kim H.R."/>
            <person name="Rambo T."/>
            <person name="Currie J."/>
            <person name="Collura K."/>
            <person name="Luo M."/>
            <person name="Yang T."/>
            <person name="Ammiraju J.S.S."/>
            <person name="Engler F."/>
            <person name="Soderlund C."/>
            <person name="Wing R.A."/>
            <person name="Palmer L.E."/>
            <person name="de la Bastide M."/>
            <person name="Spiegel L."/>
            <person name="Nascimento L."/>
            <person name="Zutavern T."/>
            <person name="O'Shaughnessy A."/>
            <person name="Dike S."/>
            <person name="Dedhia N."/>
            <person name="Preston R."/>
            <person name="Balija V."/>
            <person name="McCombie W.R."/>
            <person name="Chow T."/>
            <person name="Chen H."/>
            <person name="Chung M."/>
            <person name="Chen C."/>
            <person name="Shaw J."/>
            <person name="Wu H."/>
            <person name="Hsiao K."/>
            <person name="Chao Y."/>
            <person name="Chu M."/>
            <person name="Cheng C."/>
            <person name="Hour A."/>
            <person name="Lee P."/>
            <person name="Lin S."/>
            <person name="Lin Y."/>
            <person name="Liou J."/>
            <person name="Liu S."/>
            <person name="Hsing Y."/>
            <person name="Raghuvanshi S."/>
            <person name="Mohanty A."/>
            <person name="Bharti A.K."/>
            <person name="Gaur A."/>
            <person name="Gupta V."/>
            <person name="Kumar D."/>
            <person name="Ravi V."/>
            <person name="Vij S."/>
            <person name="Kapur A."/>
            <person name="Khurana P."/>
            <person name="Khurana P."/>
            <person name="Khurana J.P."/>
            <person name="Tyagi A.K."/>
            <person name="Gaikwad K."/>
            <person name="Singh A."/>
            <person name="Dalal V."/>
            <person name="Srivastava S."/>
            <person name="Dixit A."/>
            <person name="Pal A.K."/>
            <person name="Ghazi I.A."/>
            <person name="Yadav M."/>
            <person name="Pandit A."/>
            <person name="Bhargava A."/>
            <person name="Sureshbabu K."/>
            <person name="Batra K."/>
            <person name="Sharma T.R."/>
            <person name="Mohapatra T."/>
            <person name="Singh N.K."/>
            <person name="Messing J."/>
            <person name="Nelson A.B."/>
            <person name="Fuks G."/>
            <person name="Kavchok S."/>
            <person name="Keizer G."/>
            <person name="Linton E."/>
            <person name="Llaca V."/>
            <person name="Song R."/>
            <person name="Tanyolac B."/>
            <person name="Young S."/>
            <person name="Ho-Il K."/>
            <person name="Hahn J.H."/>
            <person name="Sangsakoo G."/>
            <person name="Vanavichit A."/>
            <person name="de Mattos Luiz.A.T."/>
            <person name="Zimmer P.D."/>
            <person name="Malone G."/>
            <person name="Dellagostin O."/>
            <person name="de Oliveira A.C."/>
            <person name="Bevan M."/>
            <person name="Bancroft I."/>
            <person name="Minx P."/>
            <person name="Cordum H."/>
            <person name="Wilson R."/>
            <person name="Cheng Z."/>
            <person name="Jin W."/>
            <person name="Jiang J."/>
            <person name="Leong S.A."/>
            <person name="Iwama H."/>
            <person name="Gojobori T."/>
            <person name="Itoh T."/>
            <person name="Niimura Y."/>
            <person name="Fujii Y."/>
            <person name="Habara T."/>
            <person name="Sakai H."/>
            <person name="Sato Y."/>
            <person name="Wilson G."/>
            <person name="Kumar K."/>
            <person name="McCouch S."/>
            <person name="Juretic N."/>
            <person name="Hoen D."/>
            <person name="Wright S."/>
            <person name="Bruskiewich R."/>
            <person name="Bureau T."/>
            <person name="Miyao A."/>
            <person name="Hirochika H."/>
            <person name="Nishikawa T."/>
            <person name="Kadowaki K."/>
            <person name="Sugiura M."/>
            <person name="Burr B."/>
            <person name="Sasaki T."/>
        </authorList>
    </citation>
    <scope>NUCLEOTIDE SEQUENCE [LARGE SCALE GENOMIC DNA]</scope>
    <source>
        <strain evidence="3">cv. Nipponbare</strain>
    </source>
</reference>
<evidence type="ECO:0000313" key="3">
    <source>
        <dbReference type="Proteomes" id="UP000000763"/>
    </source>
</evidence>
<proteinExistence type="predicted"/>
<dbReference type="EMBL" id="AP005547">
    <property type="protein sequence ID" value="BAD25937.1"/>
    <property type="molecule type" value="Genomic_DNA"/>
</dbReference>